<dbReference type="SUPFAM" id="SSF51206">
    <property type="entry name" value="cAMP-binding domain-like"/>
    <property type="match status" value="1"/>
</dbReference>
<evidence type="ECO:0000256" key="5">
    <source>
        <dbReference type="ARBA" id="ARBA00023065"/>
    </source>
</evidence>
<dbReference type="PROSITE" id="PS50042">
    <property type="entry name" value="CNMP_BINDING_3"/>
    <property type="match status" value="1"/>
</dbReference>
<feature type="transmembrane region" description="Helical" evidence="9">
    <location>
        <begin position="150"/>
        <end position="173"/>
    </location>
</feature>
<name>A0AAU9JCG8_9CILI</name>
<dbReference type="PANTHER" id="PTHR47823">
    <property type="entry name" value="ION_TRANS DOMAIN-CONTAINING PROTEIN"/>
    <property type="match status" value="1"/>
</dbReference>
<gene>
    <name evidence="11" type="ORF">BSTOLATCC_MIC20905</name>
</gene>
<keyword evidence="6 9" id="KW-0472">Membrane</keyword>
<dbReference type="CDD" id="cd00038">
    <property type="entry name" value="CAP_ED"/>
    <property type="match status" value="1"/>
</dbReference>
<feature type="transmembrane region" description="Helical" evidence="9">
    <location>
        <begin position="299"/>
        <end position="319"/>
    </location>
</feature>
<keyword evidence="7" id="KW-0407">Ion channel</keyword>
<keyword evidence="3 9" id="KW-0812">Transmembrane</keyword>
<evidence type="ECO:0000256" key="2">
    <source>
        <dbReference type="ARBA" id="ARBA00022448"/>
    </source>
</evidence>
<feature type="transmembrane region" description="Helical" evidence="9">
    <location>
        <begin position="374"/>
        <end position="398"/>
    </location>
</feature>
<dbReference type="SMART" id="SM00100">
    <property type="entry name" value="cNMP"/>
    <property type="match status" value="1"/>
</dbReference>
<evidence type="ECO:0000256" key="6">
    <source>
        <dbReference type="ARBA" id="ARBA00023136"/>
    </source>
</evidence>
<dbReference type="PANTHER" id="PTHR47823:SF9">
    <property type="entry name" value="CHROMOSOME UNDETERMINED SCAFFOLD_10, WHOLE GENOME SHOTGUN SEQUENCE"/>
    <property type="match status" value="1"/>
</dbReference>
<evidence type="ECO:0000313" key="12">
    <source>
        <dbReference type="Proteomes" id="UP001162131"/>
    </source>
</evidence>
<dbReference type="EMBL" id="CAJZBQ010000020">
    <property type="protein sequence ID" value="CAG9318431.1"/>
    <property type="molecule type" value="Genomic_DNA"/>
</dbReference>
<evidence type="ECO:0000256" key="9">
    <source>
        <dbReference type="SAM" id="Phobius"/>
    </source>
</evidence>
<accession>A0AAU9JCG8</accession>
<dbReference type="GO" id="GO:0005249">
    <property type="term" value="F:voltage-gated potassium channel activity"/>
    <property type="evidence" value="ECO:0007669"/>
    <property type="project" value="InterPro"/>
</dbReference>
<comment type="subcellular location">
    <subcellularLocation>
        <location evidence="1">Membrane</location>
        <topology evidence="1">Multi-pass membrane protein</topology>
    </subcellularLocation>
</comment>
<dbReference type="Gene3D" id="1.10.287.70">
    <property type="match status" value="1"/>
</dbReference>
<dbReference type="Gene3D" id="2.60.120.10">
    <property type="entry name" value="Jelly Rolls"/>
    <property type="match status" value="1"/>
</dbReference>
<dbReference type="PRINTS" id="PR01463">
    <property type="entry name" value="EAGCHANLFMLY"/>
</dbReference>
<feature type="domain" description="Cyclic nucleotide-binding" evidence="10">
    <location>
        <begin position="479"/>
        <end position="596"/>
    </location>
</feature>
<comment type="caution">
    <text evidence="11">The sequence shown here is derived from an EMBL/GenBank/DDBJ whole genome shotgun (WGS) entry which is preliminary data.</text>
</comment>
<keyword evidence="12" id="KW-1185">Reference proteome</keyword>
<keyword evidence="2" id="KW-0813">Transport</keyword>
<feature type="transmembrane region" description="Helical" evidence="9">
    <location>
        <begin position="344"/>
        <end position="362"/>
    </location>
</feature>
<dbReference type="SUPFAM" id="SSF81324">
    <property type="entry name" value="Voltage-gated potassium channels"/>
    <property type="match status" value="1"/>
</dbReference>
<keyword evidence="4 9" id="KW-1133">Transmembrane helix</keyword>
<dbReference type="InterPro" id="IPR005821">
    <property type="entry name" value="Ion_trans_dom"/>
</dbReference>
<proteinExistence type="predicted"/>
<dbReference type="Pfam" id="PF00027">
    <property type="entry name" value="cNMP_binding"/>
    <property type="match status" value="1"/>
</dbReference>
<feature type="transmembrane region" description="Helical" evidence="9">
    <location>
        <begin position="185"/>
        <end position="205"/>
    </location>
</feature>
<dbReference type="InterPro" id="IPR018490">
    <property type="entry name" value="cNMP-bd_dom_sf"/>
</dbReference>
<keyword evidence="5" id="KW-0406">Ion transport</keyword>
<feature type="region of interest" description="Disordered" evidence="8">
    <location>
        <begin position="699"/>
        <end position="718"/>
    </location>
</feature>
<protein>
    <recommendedName>
        <fullName evidence="10">Cyclic nucleotide-binding domain-containing protein</fullName>
    </recommendedName>
</protein>
<evidence type="ECO:0000256" key="1">
    <source>
        <dbReference type="ARBA" id="ARBA00004141"/>
    </source>
</evidence>
<dbReference type="InterPro" id="IPR014710">
    <property type="entry name" value="RmlC-like_jellyroll"/>
</dbReference>
<organism evidence="11 12">
    <name type="scientific">Blepharisma stoltei</name>
    <dbReference type="NCBI Taxonomy" id="1481888"/>
    <lineage>
        <taxon>Eukaryota</taxon>
        <taxon>Sar</taxon>
        <taxon>Alveolata</taxon>
        <taxon>Ciliophora</taxon>
        <taxon>Postciliodesmatophora</taxon>
        <taxon>Heterotrichea</taxon>
        <taxon>Heterotrichida</taxon>
        <taxon>Blepharismidae</taxon>
        <taxon>Blepharisma</taxon>
    </lineage>
</organism>
<evidence type="ECO:0000256" key="3">
    <source>
        <dbReference type="ARBA" id="ARBA00022692"/>
    </source>
</evidence>
<dbReference type="Proteomes" id="UP001162131">
    <property type="component" value="Unassembled WGS sequence"/>
</dbReference>
<evidence type="ECO:0000313" key="11">
    <source>
        <dbReference type="EMBL" id="CAG9318431.1"/>
    </source>
</evidence>
<dbReference type="FunFam" id="1.10.287.70:FF:000123">
    <property type="entry name" value="Potassium channel KAT3"/>
    <property type="match status" value="1"/>
</dbReference>
<dbReference type="GO" id="GO:0016020">
    <property type="term" value="C:membrane"/>
    <property type="evidence" value="ECO:0007669"/>
    <property type="project" value="UniProtKB-SubCell"/>
</dbReference>
<dbReference type="Pfam" id="PF00520">
    <property type="entry name" value="Ion_trans"/>
    <property type="match status" value="1"/>
</dbReference>
<dbReference type="AlphaFoldDB" id="A0AAU9JCG8"/>
<dbReference type="InterPro" id="IPR003938">
    <property type="entry name" value="K_chnl_volt-dep_EAG/ELK/ERG"/>
</dbReference>
<reference evidence="11" key="1">
    <citation type="submission" date="2021-09" db="EMBL/GenBank/DDBJ databases">
        <authorList>
            <consortium name="AG Swart"/>
            <person name="Singh M."/>
            <person name="Singh A."/>
            <person name="Seah K."/>
            <person name="Emmerich C."/>
        </authorList>
    </citation>
    <scope>NUCLEOTIDE SEQUENCE</scope>
    <source>
        <strain evidence="11">ATCC30299</strain>
    </source>
</reference>
<dbReference type="InterPro" id="IPR000595">
    <property type="entry name" value="cNMP-bd_dom"/>
</dbReference>
<evidence type="ECO:0000256" key="7">
    <source>
        <dbReference type="ARBA" id="ARBA00023303"/>
    </source>
</evidence>
<evidence type="ECO:0000256" key="4">
    <source>
        <dbReference type="ARBA" id="ARBA00022989"/>
    </source>
</evidence>
<evidence type="ECO:0000256" key="8">
    <source>
        <dbReference type="SAM" id="MobiDB-lite"/>
    </source>
</evidence>
<sequence>MSSAEETLKLSDVKAKKPNLRYQYDSVPSFEESELTTSQMPNLISIDEDSDSSLEQSLTSRRREFILSKPVQNFSAYAIFQRAKRKMKGFRMFTLMLEDIRLYGTGSLLFDAHNSYKKNIQHVMKKKYVEEKVETEAIKVRYTVFLPDSIILSIWNTIILFFLGYTLIIMPWLISFTDNLNGEGFWYYFDTTVAIGFGLDILVIFNTAYTNKDGKVIYSRKSIALNYIRGTFIIDCVSVFPFTLLPASENNSSSLVRLLRMARLTRIVRASRIVKILDTFLKSDKVGLFFTSHQGVARLFSGIAIIAILVHLCACMWYYSAKLDNFNPDTWVVVSKMVDESSGYLYLASMYWAVTVLTTVGFGDIHATTEAEMIISIIWMIFGIGFYSFVVGSLSSVLSSMDEKKSLINAKMQLIDLFSKDTMLPPNLTLEIGKKIKIHLETLTLDDNERSNIISDLPKTLRYDIGMSMFQCAAQKINFFSNKEVAFLADILPRLKHTIIKPKQFLYKKGDYADEAYFIVDGRVGFVYGRNNLVFKNMISGSYFGEIELIEQSPREFSVLSEWKTELLILTKNIFDIMMIEYPRVAQELKQVSEERKRRNNSSKQEIIDLLETVELKKEVSFNNIAGQQKIERVERKLERKKTGTSILSESMDKGLSQSFGQENETEYVAMRSQMKGVEDKLDGLDTKLTKILSLVEREKRQRSLSPGNKKEYLPPIHPKSSVYRTNFTKDAHI</sequence>
<evidence type="ECO:0000259" key="10">
    <source>
        <dbReference type="PROSITE" id="PS50042"/>
    </source>
</evidence>